<reference evidence="7" key="2">
    <citation type="submission" date="2025-08" db="UniProtKB">
        <authorList>
            <consortium name="Ensembl"/>
        </authorList>
    </citation>
    <scope>IDENTIFICATION</scope>
</reference>
<evidence type="ECO:0000259" key="5">
    <source>
        <dbReference type="Pfam" id="PF23565"/>
    </source>
</evidence>
<dbReference type="OMA" id="QVATLIC"/>
<feature type="domain" description="RNA polymerase II assembly factor Rtp1 C-terminal" evidence="3">
    <location>
        <begin position="1014"/>
        <end position="1047"/>
    </location>
</feature>
<dbReference type="EMBL" id="AFYH01209533">
    <property type="status" value="NOT_ANNOTATED_CDS"/>
    <property type="molecule type" value="Genomic_DNA"/>
</dbReference>
<feature type="region of interest" description="Disordered" evidence="2">
    <location>
        <begin position="767"/>
        <end position="806"/>
    </location>
</feature>
<dbReference type="EMBL" id="AFYH01209532">
    <property type="status" value="NOT_ANNOTATED_CDS"/>
    <property type="molecule type" value="Genomic_DNA"/>
</dbReference>
<dbReference type="EMBL" id="AFYH01209525">
    <property type="status" value="NOT_ANNOTATED_CDS"/>
    <property type="molecule type" value="Genomic_DNA"/>
</dbReference>
<dbReference type="EMBL" id="AFYH01209529">
    <property type="status" value="NOT_ANNOTATED_CDS"/>
    <property type="molecule type" value="Genomic_DNA"/>
</dbReference>
<dbReference type="GeneTree" id="ENSGT00390000010938"/>
<dbReference type="InterPro" id="IPR039600">
    <property type="entry name" value="TANGO6/Rtp1"/>
</dbReference>
<evidence type="ECO:0000313" key="8">
    <source>
        <dbReference type="Proteomes" id="UP000008672"/>
    </source>
</evidence>
<dbReference type="Pfam" id="PF25267">
    <property type="entry name" value="TANGO6_N"/>
    <property type="match status" value="1"/>
</dbReference>
<dbReference type="HOGENOM" id="CLU_006971_1_0_1"/>
<dbReference type="Gene3D" id="1.25.10.10">
    <property type="entry name" value="Leucine-rich Repeat Variant"/>
    <property type="match status" value="1"/>
</dbReference>
<dbReference type="Pfam" id="PF10363">
    <property type="entry name" value="RTP1_C1"/>
    <property type="match status" value="1"/>
</dbReference>
<dbReference type="Bgee" id="ENSLACG00000007234">
    <property type="expression patterns" value="Expressed in chordate pharynx and 6 other cell types or tissues"/>
</dbReference>
<dbReference type="Pfam" id="PF10304">
    <property type="entry name" value="RTP1_C2"/>
    <property type="match status" value="1"/>
</dbReference>
<organism evidence="7 8">
    <name type="scientific">Latimeria chalumnae</name>
    <name type="common">Coelacanth</name>
    <dbReference type="NCBI Taxonomy" id="7897"/>
    <lineage>
        <taxon>Eukaryota</taxon>
        <taxon>Metazoa</taxon>
        <taxon>Chordata</taxon>
        <taxon>Craniata</taxon>
        <taxon>Vertebrata</taxon>
        <taxon>Euteleostomi</taxon>
        <taxon>Coelacanthiformes</taxon>
        <taxon>Coelacanthidae</taxon>
        <taxon>Latimeria</taxon>
    </lineage>
</organism>
<feature type="domain" description="RNA polymerase II assembly factor Rtp1 C-terminal" evidence="4">
    <location>
        <begin position="812"/>
        <end position="923"/>
    </location>
</feature>
<evidence type="ECO:0000256" key="2">
    <source>
        <dbReference type="SAM" id="MobiDB-lite"/>
    </source>
</evidence>
<dbReference type="eggNOG" id="KOG4653">
    <property type="taxonomic scope" value="Eukaryota"/>
</dbReference>
<gene>
    <name evidence="7" type="primary">TANGO6</name>
</gene>
<dbReference type="InterPro" id="IPR019414">
    <property type="entry name" value="Rtp1_C2"/>
</dbReference>
<dbReference type="Pfam" id="PF23565">
    <property type="entry name" value="ARM_TANGO6"/>
    <property type="match status" value="1"/>
</dbReference>
<reference evidence="7" key="3">
    <citation type="submission" date="2025-09" db="UniProtKB">
        <authorList>
            <consortium name="Ensembl"/>
        </authorList>
    </citation>
    <scope>IDENTIFICATION</scope>
</reference>
<evidence type="ECO:0000259" key="4">
    <source>
        <dbReference type="Pfam" id="PF10363"/>
    </source>
</evidence>
<dbReference type="FunFam" id="1.25.10.10:FF:000429">
    <property type="entry name" value="Transport and golgi organization 6 homolog"/>
    <property type="match status" value="1"/>
</dbReference>
<feature type="domain" description="TANGO6 N-terminal" evidence="6">
    <location>
        <begin position="4"/>
        <end position="278"/>
    </location>
</feature>
<dbReference type="SUPFAM" id="SSF48371">
    <property type="entry name" value="ARM repeat"/>
    <property type="match status" value="1"/>
</dbReference>
<reference evidence="8" key="1">
    <citation type="submission" date="2011-08" db="EMBL/GenBank/DDBJ databases">
        <title>The draft genome of Latimeria chalumnae.</title>
        <authorList>
            <person name="Di Palma F."/>
            <person name="Alfoldi J."/>
            <person name="Johnson J."/>
            <person name="Berlin A."/>
            <person name="Gnerre S."/>
            <person name="Jaffe D."/>
            <person name="MacCallum I."/>
            <person name="Young S."/>
            <person name="Walker B.J."/>
            <person name="Lander E."/>
            <person name="Lindblad-Toh K."/>
        </authorList>
    </citation>
    <scope>NUCLEOTIDE SEQUENCE [LARGE SCALE GENOMIC DNA]</scope>
    <source>
        <strain evidence="8">Wild caught</strain>
    </source>
</reference>
<dbReference type="FunCoup" id="H3AEV0">
    <property type="interactions" value="1464"/>
</dbReference>
<feature type="compositionally biased region" description="Basic and acidic residues" evidence="2">
    <location>
        <begin position="796"/>
        <end position="806"/>
    </location>
</feature>
<evidence type="ECO:0000256" key="1">
    <source>
        <dbReference type="ARBA" id="ARBA00005724"/>
    </source>
</evidence>
<dbReference type="STRING" id="7897.ENSLACP00000008171"/>
<dbReference type="EMBL" id="AFYH01209530">
    <property type="status" value="NOT_ANNOTATED_CDS"/>
    <property type="molecule type" value="Genomic_DNA"/>
</dbReference>
<accession>H3AEV0</accession>
<feature type="domain" description="TANGO6 HEAT repeat" evidence="5">
    <location>
        <begin position="279"/>
        <end position="555"/>
    </location>
</feature>
<dbReference type="InterPro" id="IPR019451">
    <property type="entry name" value="Rtp1_C1"/>
</dbReference>
<dbReference type="Proteomes" id="UP000008672">
    <property type="component" value="Unassembled WGS sequence"/>
</dbReference>
<dbReference type="InterPro" id="IPR016024">
    <property type="entry name" value="ARM-type_fold"/>
</dbReference>
<protein>
    <submittedName>
        <fullName evidence="7">Transport and golgi organization 6 homolog</fullName>
    </submittedName>
</protein>
<keyword evidence="8" id="KW-1185">Reference proteome</keyword>
<dbReference type="EMBL" id="AFYH01209531">
    <property type="status" value="NOT_ANNOTATED_CDS"/>
    <property type="molecule type" value="Genomic_DNA"/>
</dbReference>
<dbReference type="AlphaFoldDB" id="H3AEV0"/>
<dbReference type="PANTHER" id="PTHR20959:SF1">
    <property type="entry name" value="TRANSPORT AND GOLGI ORGANIZATION PROTEIN 6 HOMOLOG"/>
    <property type="match status" value="1"/>
</dbReference>
<dbReference type="EMBL" id="AFYH01209528">
    <property type="status" value="NOT_ANNOTATED_CDS"/>
    <property type="molecule type" value="Genomic_DNA"/>
</dbReference>
<name>H3AEV0_LATCH</name>
<dbReference type="EMBL" id="AFYH01209527">
    <property type="status" value="NOT_ANNOTATED_CDS"/>
    <property type="molecule type" value="Genomic_DNA"/>
</dbReference>
<dbReference type="InterPro" id="IPR057347">
    <property type="entry name" value="TANGO6_N"/>
</dbReference>
<proteinExistence type="inferred from homology"/>
<sequence>SVGTSQQAALLETLKQNLSVAEEKLQKDPRYKELKSLREQITSQTKWLQKSEDVMWNFVSEVLVTLLCLKQGMIHLVAAFCPSKPNLRTPEAAPPLPPDTLSISQQKTVQSALQFVVTLGLCPYLSSGVGIPLKRRSAFGAMVEGAVSRDLPPSGTHRLYVSCSVLLDVAQHPSLGNLVLTLHLGDIIAGLCQLGYSPKMTKAKLIKPQTDRLSEEERASCKQLLRDVLDRVYQPIVIRELLILQGGPKQKKEGVRSELLVQAPAWLRRLCGQLLSERLMKPKGVHAVVRAILEGAGAGAVGGRDAEAVAADWRKCDAVARILASCPQQSLSVEDYYVQVCPQVLDFLHIQDKLTARQFQRVATTTLLSMVREHPKLSAKHLLQPLLVPLSSCLETTELVKEDQHPGTVFVEESSLTRCIEDVYKVYVVGNAPHPVLLQSLQTVLCIVFSLYCFTKQNVSHLRWFPCQEILLWFLQKSEASAAIEALKHFAGLKVLIPTIHPLCQFKAGDEGGAIVCIRKTISEHDEDEILYQKVSSDQWRVECLADLLSFLQESDLPGDFFIYCLKVLNTVAVEEGDDCSVPPSCDSLLDLEHYQMEQVVRQEERLLILQLVAVMCEKLTNTVFKNVTQVIEFITVTLQRACTCLEHNIEGTVEAQTLSMGMGLMAAILGGAVQLKSEDYAAMKKLLPLLEQISTQHPEPVIQELASDLRVTIATHRAVATETVSRAASRVLGKKGPEGEVNSPACSKCGENVTKTDDATHRLNVEATSTRLVPGAGVDTEKTGLYSDRQTPSTDRNDGQGSRRDMDEGHFQEILVAAVDPEVPTRAAALRTIAHLIEQKNLQAVHCQDKILSVFLENLEHEDSFVYLSAIQGLALLSDVYPERILPRLLEKYGESMQGQSPETRMKVGEVLMRATRALGDMAPYFRDPLVHAFLRGARDADVSLRASSLSNLGELCQRLCFALGPLLHEVVSCLTAIIKTDREAEVRRAAVHVVTLLLRGLSEKATQVLGDVLRDLYRLLKFVVQVDHDDVAVLHAQLALEELDEVMRRLLFPEQKLEKKIVVLP</sequence>
<evidence type="ECO:0000313" key="7">
    <source>
        <dbReference type="Ensembl" id="ENSLACP00000008171.1"/>
    </source>
</evidence>
<evidence type="ECO:0000259" key="3">
    <source>
        <dbReference type="Pfam" id="PF10304"/>
    </source>
</evidence>
<dbReference type="GO" id="GO:0009306">
    <property type="term" value="P:protein secretion"/>
    <property type="evidence" value="ECO:0007669"/>
    <property type="project" value="TreeGrafter"/>
</dbReference>
<dbReference type="InParanoid" id="H3AEV0"/>
<dbReference type="InterPro" id="IPR057407">
    <property type="entry name" value="HEAT_TANGO6"/>
</dbReference>
<dbReference type="PANTHER" id="PTHR20959">
    <property type="entry name" value="TRANSPORT AND GOLGI ORGANIZATION PROTEIN 6 FAMILY MEMBER"/>
    <property type="match status" value="1"/>
</dbReference>
<dbReference type="Ensembl" id="ENSLACT00000008237.1">
    <property type="protein sequence ID" value="ENSLACP00000008171.1"/>
    <property type="gene ID" value="ENSLACG00000007234.1"/>
</dbReference>
<dbReference type="InterPro" id="IPR011989">
    <property type="entry name" value="ARM-like"/>
</dbReference>
<comment type="similarity">
    <text evidence="1">Belongs to the Tango6 family.</text>
</comment>
<evidence type="ECO:0000259" key="6">
    <source>
        <dbReference type="Pfam" id="PF25267"/>
    </source>
</evidence>
<dbReference type="EMBL" id="AFYH01209526">
    <property type="status" value="NOT_ANNOTATED_CDS"/>
    <property type="molecule type" value="Genomic_DNA"/>
</dbReference>